<keyword evidence="3" id="KW-1185">Reference proteome</keyword>
<sequence length="215" mass="23799">MKGTSMPHRIYEIERHMTKLGINPDVVANIMTMIRSHAKPDISDDPSISPTATEAEIGEIARQFHRFSLRRSEALGQPVSDPGWNMLLALVADMAEYRPSCVTSLCYASGAPMTTALRHLARLESSGLIYRREHRHDSRKSIMEAAPRTMAVMYDLILSFCVAPPSGLNAAHGASPSTAIHPRSIRHGELDPETPFRPLDPARAGKSTQNHRRPD</sequence>
<dbReference type="SUPFAM" id="SSF46785">
    <property type="entry name" value="Winged helix' DNA-binding domain"/>
    <property type="match status" value="1"/>
</dbReference>
<gene>
    <name evidence="2" type="ORF">D0Z70_05225</name>
</gene>
<dbReference type="AlphaFoldDB" id="A0A418YWB6"/>
<evidence type="ECO:0000256" key="1">
    <source>
        <dbReference type="SAM" id="MobiDB-lite"/>
    </source>
</evidence>
<organism evidence="2 3">
    <name type="scientific">Sphingobium terrigena</name>
    <dbReference type="NCBI Taxonomy" id="2304063"/>
    <lineage>
        <taxon>Bacteria</taxon>
        <taxon>Pseudomonadati</taxon>
        <taxon>Pseudomonadota</taxon>
        <taxon>Alphaproteobacteria</taxon>
        <taxon>Sphingomonadales</taxon>
        <taxon>Sphingomonadaceae</taxon>
        <taxon>Sphingobium</taxon>
    </lineage>
</organism>
<dbReference type="InterPro" id="IPR036390">
    <property type="entry name" value="WH_DNA-bd_sf"/>
</dbReference>
<reference evidence="2 3" key="1">
    <citation type="submission" date="2018-08" db="EMBL/GenBank/DDBJ databases">
        <title>Sphingobium sp. EO9.</title>
        <authorList>
            <person name="Park Y."/>
            <person name="Kim K.H."/>
            <person name="Jeon C.O."/>
        </authorList>
    </citation>
    <scope>NUCLEOTIDE SEQUENCE [LARGE SCALE GENOMIC DNA]</scope>
    <source>
        <strain evidence="2 3">EO9</strain>
    </source>
</reference>
<comment type="caution">
    <text evidence="2">The sequence shown here is derived from an EMBL/GenBank/DDBJ whole genome shotgun (WGS) entry which is preliminary data.</text>
</comment>
<dbReference type="InterPro" id="IPR036388">
    <property type="entry name" value="WH-like_DNA-bd_sf"/>
</dbReference>
<evidence type="ECO:0000313" key="3">
    <source>
        <dbReference type="Proteomes" id="UP000283469"/>
    </source>
</evidence>
<name>A0A418YWB6_9SPHN</name>
<dbReference type="Gene3D" id="1.10.10.10">
    <property type="entry name" value="Winged helix-like DNA-binding domain superfamily/Winged helix DNA-binding domain"/>
    <property type="match status" value="1"/>
</dbReference>
<dbReference type="Proteomes" id="UP000283469">
    <property type="component" value="Unassembled WGS sequence"/>
</dbReference>
<feature type="region of interest" description="Disordered" evidence="1">
    <location>
        <begin position="171"/>
        <end position="215"/>
    </location>
</feature>
<dbReference type="EMBL" id="QVRA01000003">
    <property type="protein sequence ID" value="RJG56740.1"/>
    <property type="molecule type" value="Genomic_DNA"/>
</dbReference>
<proteinExistence type="predicted"/>
<evidence type="ECO:0000313" key="2">
    <source>
        <dbReference type="EMBL" id="RJG56740.1"/>
    </source>
</evidence>
<protein>
    <submittedName>
        <fullName evidence="2">ArsR family transcriptional regulator</fullName>
    </submittedName>
</protein>
<accession>A0A418YWB6</accession>